<evidence type="ECO:0008006" key="3">
    <source>
        <dbReference type="Google" id="ProtNLM"/>
    </source>
</evidence>
<dbReference type="KEGG" id="dfo:Dform_02058"/>
<accession>A0A1P8FA82</accession>
<dbReference type="Proteomes" id="UP000185934">
    <property type="component" value="Chromosome"/>
</dbReference>
<evidence type="ECO:0000313" key="2">
    <source>
        <dbReference type="Proteomes" id="UP000185934"/>
    </source>
</evidence>
<dbReference type="AlphaFoldDB" id="A0A1P8FA82"/>
<reference evidence="2" key="1">
    <citation type="submission" date="2016-11" db="EMBL/GenBank/DDBJ databases">
        <title>Dehalogenimonas formicexedens sp. nov., a chlorinated alkane respiring bacterium isolated from contaminated groundwater.</title>
        <authorList>
            <person name="Key T.A."/>
            <person name="Bowman K.S."/>
            <person name="Lee I."/>
            <person name="Chun J."/>
            <person name="Albuquerque L."/>
            <person name="da Costa M.S."/>
            <person name="Rainey F.A."/>
            <person name="Moe W.M."/>
        </authorList>
    </citation>
    <scope>NUCLEOTIDE SEQUENCE [LARGE SCALE GENOMIC DNA]</scope>
    <source>
        <strain evidence="2">NSZ-14</strain>
    </source>
</reference>
<gene>
    <name evidence="1" type="ORF">Dform_02058</name>
</gene>
<dbReference type="OrthoDB" id="9812089at2"/>
<dbReference type="RefSeq" id="WP_076004870.1">
    <property type="nucleotide sequence ID" value="NZ_CP018258.1"/>
</dbReference>
<protein>
    <recommendedName>
        <fullName evidence="3">SnoaL-like domain-containing protein</fullName>
    </recommendedName>
</protein>
<name>A0A1P8FA82_9CHLR</name>
<proteinExistence type="predicted"/>
<evidence type="ECO:0000313" key="1">
    <source>
        <dbReference type="EMBL" id="APV45367.1"/>
    </source>
</evidence>
<dbReference type="SUPFAM" id="SSF54427">
    <property type="entry name" value="NTF2-like"/>
    <property type="match status" value="1"/>
</dbReference>
<organism evidence="1 2">
    <name type="scientific">Dehalogenimonas formicexedens</name>
    <dbReference type="NCBI Taxonomy" id="1839801"/>
    <lineage>
        <taxon>Bacteria</taxon>
        <taxon>Bacillati</taxon>
        <taxon>Chloroflexota</taxon>
        <taxon>Dehalococcoidia</taxon>
        <taxon>Dehalococcoidales</taxon>
        <taxon>Dehalococcoidaceae</taxon>
        <taxon>Dehalogenimonas</taxon>
    </lineage>
</organism>
<dbReference type="EMBL" id="CP018258">
    <property type="protein sequence ID" value="APV45367.1"/>
    <property type="molecule type" value="Genomic_DNA"/>
</dbReference>
<keyword evidence="2" id="KW-1185">Reference proteome</keyword>
<dbReference type="InterPro" id="IPR032710">
    <property type="entry name" value="NTF2-like_dom_sf"/>
</dbReference>
<dbReference type="Gene3D" id="3.10.450.50">
    <property type="match status" value="1"/>
</dbReference>
<sequence length="68" mass="7518">MAETQKQRDIVNEFFKLVTAQKFDGILRLCSPDCQIHNPYVTGTMADLTKAMAAANKEGRAQNPDAGF</sequence>